<dbReference type="EMBL" id="ABJB011086952">
    <property type="status" value="NOT_ANNOTATED_CDS"/>
    <property type="molecule type" value="Genomic_DNA"/>
</dbReference>
<evidence type="ECO:0000313" key="3">
    <source>
        <dbReference type="EnsemblMetazoa" id="ISCW011617-PA"/>
    </source>
</evidence>
<accession>B7Q894</accession>
<feature type="domain" description="Nose resistant-to-fluoxetine protein N-terminal" evidence="1">
    <location>
        <begin position="3"/>
        <end position="48"/>
    </location>
</feature>
<dbReference type="VEuPathDB" id="VectorBase:ISCW011617"/>
<evidence type="ECO:0000259" key="1">
    <source>
        <dbReference type="Pfam" id="PF20146"/>
    </source>
</evidence>
<dbReference type="VEuPathDB" id="VectorBase:ISCI011617"/>
<dbReference type="Proteomes" id="UP000001555">
    <property type="component" value="Unassembled WGS sequence"/>
</dbReference>
<dbReference type="EnsemblMetazoa" id="ISCW011617-RA">
    <property type="protein sequence ID" value="ISCW011617-PA"/>
    <property type="gene ID" value="ISCW011617"/>
</dbReference>
<dbReference type="InterPro" id="IPR006621">
    <property type="entry name" value="Nose-resist-to-fluoxetine_N"/>
</dbReference>
<reference evidence="3" key="2">
    <citation type="submission" date="2020-05" db="UniProtKB">
        <authorList>
            <consortium name="EnsemblMetazoa"/>
        </authorList>
    </citation>
    <scope>IDENTIFICATION</scope>
    <source>
        <strain evidence="3">wikel</strain>
    </source>
</reference>
<evidence type="ECO:0000313" key="2">
    <source>
        <dbReference type="EMBL" id="EEC15066.1"/>
    </source>
</evidence>
<reference evidence="2 4" key="1">
    <citation type="submission" date="2008-03" db="EMBL/GenBank/DDBJ databases">
        <title>Annotation of Ixodes scapularis.</title>
        <authorList>
            <consortium name="Ixodes scapularis Genome Project Consortium"/>
            <person name="Caler E."/>
            <person name="Hannick L.I."/>
            <person name="Bidwell S."/>
            <person name="Joardar V."/>
            <person name="Thiagarajan M."/>
            <person name="Amedeo P."/>
            <person name="Galinsky K.J."/>
            <person name="Schobel S."/>
            <person name="Inman J."/>
            <person name="Hostetler J."/>
            <person name="Miller J."/>
            <person name="Hammond M."/>
            <person name="Megy K."/>
            <person name="Lawson D."/>
            <person name="Kodira C."/>
            <person name="Sutton G."/>
            <person name="Meyer J."/>
            <person name="Hill C.A."/>
            <person name="Birren B."/>
            <person name="Nene V."/>
            <person name="Collins F."/>
            <person name="Alarcon-Chaidez F."/>
            <person name="Wikel S."/>
            <person name="Strausberg R."/>
        </authorList>
    </citation>
    <scope>NUCLEOTIDE SEQUENCE [LARGE SCALE GENOMIC DNA]</scope>
    <source>
        <strain evidence="4">Wikel</strain>
        <strain evidence="2">Wikel colony</strain>
    </source>
</reference>
<gene>
    <name evidence="2" type="ORF">IscW_ISCW011617</name>
</gene>
<dbReference type="Pfam" id="PF20146">
    <property type="entry name" value="NRF"/>
    <property type="match status" value="1"/>
</dbReference>
<sequence>MSNGLLSSNLLEGSFVSIGGYEQCLNTRVYSSDGQLYFKGQYCSVYVDTRGFKKLIVKLQEAGELTKVYIVA</sequence>
<dbReference type="InParanoid" id="B7Q894"/>
<evidence type="ECO:0000313" key="4">
    <source>
        <dbReference type="Proteomes" id="UP000001555"/>
    </source>
</evidence>
<proteinExistence type="predicted"/>
<protein>
    <recommendedName>
        <fullName evidence="1">Nose resistant-to-fluoxetine protein N-terminal domain-containing protein</fullName>
    </recommendedName>
</protein>
<keyword evidence="4" id="KW-1185">Reference proteome</keyword>
<dbReference type="PaxDb" id="6945-B7Q894"/>
<name>B7Q894_IXOSC</name>
<dbReference type="AlphaFoldDB" id="B7Q894"/>
<organism>
    <name type="scientific">Ixodes scapularis</name>
    <name type="common">Black-legged tick</name>
    <name type="synonym">Deer tick</name>
    <dbReference type="NCBI Taxonomy" id="6945"/>
    <lineage>
        <taxon>Eukaryota</taxon>
        <taxon>Metazoa</taxon>
        <taxon>Ecdysozoa</taxon>
        <taxon>Arthropoda</taxon>
        <taxon>Chelicerata</taxon>
        <taxon>Arachnida</taxon>
        <taxon>Acari</taxon>
        <taxon>Parasitiformes</taxon>
        <taxon>Ixodida</taxon>
        <taxon>Ixodoidea</taxon>
        <taxon>Ixodidae</taxon>
        <taxon>Ixodinae</taxon>
        <taxon>Ixodes</taxon>
    </lineage>
</organism>
<dbReference type="EMBL" id="DS881961">
    <property type="protein sequence ID" value="EEC15066.1"/>
    <property type="molecule type" value="Genomic_DNA"/>
</dbReference>
<dbReference type="HOGENOM" id="CLU_2725026_0_0_1"/>